<evidence type="ECO:0000256" key="2">
    <source>
        <dbReference type="ARBA" id="ARBA00022737"/>
    </source>
</evidence>
<dbReference type="SMART" id="SM00513">
    <property type="entry name" value="SAP"/>
    <property type="match status" value="1"/>
</dbReference>
<dbReference type="SUPFAM" id="SSF68906">
    <property type="entry name" value="SAP domain"/>
    <property type="match status" value="1"/>
</dbReference>
<gene>
    <name evidence="11" type="ORF">KUF71_004630</name>
</gene>
<dbReference type="InterPro" id="IPR004018">
    <property type="entry name" value="RPEL_repeat"/>
</dbReference>
<feature type="domain" description="SAP" evidence="10">
    <location>
        <begin position="699"/>
        <end position="733"/>
    </location>
</feature>
<feature type="region of interest" description="Disordered" evidence="9">
    <location>
        <begin position="534"/>
        <end position="567"/>
    </location>
</feature>
<organism evidence="11 12">
    <name type="scientific">Frankliniella fusca</name>
    <dbReference type="NCBI Taxonomy" id="407009"/>
    <lineage>
        <taxon>Eukaryota</taxon>
        <taxon>Metazoa</taxon>
        <taxon>Ecdysozoa</taxon>
        <taxon>Arthropoda</taxon>
        <taxon>Hexapoda</taxon>
        <taxon>Insecta</taxon>
        <taxon>Pterygota</taxon>
        <taxon>Neoptera</taxon>
        <taxon>Paraneoptera</taxon>
        <taxon>Thysanoptera</taxon>
        <taxon>Terebrantia</taxon>
        <taxon>Thripoidea</taxon>
        <taxon>Thripidae</taxon>
        <taxon>Frankliniella</taxon>
    </lineage>
</organism>
<feature type="coiled-coil region" evidence="8">
    <location>
        <begin position="853"/>
        <end position="880"/>
    </location>
</feature>
<evidence type="ECO:0000256" key="8">
    <source>
        <dbReference type="SAM" id="Coils"/>
    </source>
</evidence>
<dbReference type="Gene3D" id="6.10.150.10">
    <property type="match status" value="1"/>
</dbReference>
<dbReference type="Pfam" id="PF02755">
    <property type="entry name" value="RPEL"/>
    <property type="match status" value="2"/>
</dbReference>
<dbReference type="PANTHER" id="PTHR22793">
    <property type="entry name" value="MYOCARDIN-RELATED TRANSCRIPTION FACTOR-RELATED"/>
    <property type="match status" value="1"/>
</dbReference>
<feature type="region of interest" description="Disordered" evidence="9">
    <location>
        <begin position="909"/>
        <end position="941"/>
    </location>
</feature>
<dbReference type="InterPro" id="IPR036361">
    <property type="entry name" value="SAP_dom_sf"/>
</dbReference>
<evidence type="ECO:0000256" key="5">
    <source>
        <dbReference type="ARBA" id="ARBA00023163"/>
    </source>
</evidence>
<dbReference type="Proteomes" id="UP001219518">
    <property type="component" value="Unassembled WGS sequence"/>
</dbReference>
<sequence>MFSPIFPLTCWTPSPPSTRTGSERRSGSGPRPPWLRRGPSTAPPGGAAPAAPAAPVPVPVPLQAPPPLPPLGSPVPSPPKAEVDDTPLHKAMDRNKESLKVKLMLRRPYTQLVAQGIMPPLKTPPAFHEQRKQLERAKTGDLLKAKIQQRPDRQELVRQHILEADMDHVDPSLAERQRMLKKCRLADSLNDQLAHRPGPLELIQKNILHADETIERAVKEGVIPFKATCEGQKTKPAHPHRYITMDEDSQSSGESSVLSPPGPPQTPSLQSAPSPAPAPTPAPAASAPAPAPAATATALLVPRRLSGGSDVIETAAANAGIVTLALSIPSGAQGGASLPVVVASAAPVLQSQQQVLQRPPSCAPSAPLQTLCSAMAPSPMSLGSSASSLSLSPPSSLSSVSVSSPPSCSSASVPSPITPRPAAQSSPSPAPGAGLGSGTLSGLPLLSQQDALRTAAPGKDKNRKKSKNKAQPKTRTIKFHEYKGPPNAHKTSLLSSSPVETSYELLLQQQQLLLQCQLDWLHKYPQIILPAAQKPSSNIESSNNTPSSSIGTNISASQPTPVTSVAPVTTNSTQLGLITVTSSSAATGVTVNSIGSTTGTLLGVGNGSGTLVLTAQPSPSPVQSAVATVVPAPTPQTITVTLPAQQQQQAQVTLQPPLQVTQAIVEPLQTSSPCLNTGSQSSSQAAPQMQTTFKILGKLEEMKVSDLKMELKKRNLPVSGSKPQLIERIRNADAAAAAAAVDCNGTVLNASSTEGNQADQPMDIQVDVSLDTTHTSAEDSLSGIASDISGQQSTPQPPSAATSNMDLGTTSVNTPQMSPVSPAAAPSPSSSIHDMDTTPVSPSPSPVTHENLIREQQRQIKELQKQVKLLQSQKQLEALRAKEIISQQQGLNAKASLAAFLQQQQALSPANNSNNMNSNNNNNNSIVNNNNNNNNLNNLNNNLINKKLSKTLVVQPQIQQVSQSQQQRQQNQEQQQQEQQQQQQQQAAAAAAIVLNHINSQSKKGLSNLATFAGITGVNSNHQRTNSLPNFLASMVQLTPSTESKPSSSHQQRASSVTPMAVNEDVDMKPAILPTHRLVLTRTTTEPHILTLTTAPAAASSAANGTATIMAATNAIVPVSLAEGVTFSVTPSNGVKLPQYEEVASLLKNIKQEPSEKKSVGRQSIKSQIVDDVLDILIKSGELPPSAAQDPTTPTPAGTNAGGGSAETSSPNACGAYNNARDNAEMFSAVFSPRSTASPEQSLTSAQSAPSSTPPPPPPPPLPHTSFAVTLPTALSLTTNASIPPNENSFSLFGGSNSLDYILGSNGPPATSVDLKELGLDLETLDSMDFGQLDAAASAEVKLEPSDINMEAESDDMQSLPVKRNESGLQDRHLQHHQNLHQNQQLAEQLLSAPSELMDICDMSEMDSDWLDSLMAPNEPSAESTENSTYSSSSLLPSSSSSSYIHMNGHTDIDSYDPLLPNNQDPLDLFSMDTMDSDFKMPSELGLTINWDKVDFAT</sequence>
<feature type="compositionally biased region" description="Low complexity" evidence="9">
    <location>
        <begin position="382"/>
        <end position="427"/>
    </location>
</feature>
<dbReference type="PANTHER" id="PTHR22793:SF12">
    <property type="entry name" value="MYOCARDIN-RELATED TRANSCRIPTION FACTOR, ISOFORM H"/>
    <property type="match status" value="1"/>
</dbReference>
<dbReference type="SMART" id="SM00707">
    <property type="entry name" value="RPEL"/>
    <property type="match status" value="3"/>
</dbReference>
<feature type="region of interest" description="Disordered" evidence="9">
    <location>
        <begin position="382"/>
        <end position="494"/>
    </location>
</feature>
<evidence type="ECO:0000256" key="6">
    <source>
        <dbReference type="ARBA" id="ARBA00023242"/>
    </source>
</evidence>
<keyword evidence="3" id="KW-0805">Transcription regulation</keyword>
<protein>
    <submittedName>
        <fullName evidence="11">Myocardin-related transcription factor B</fullName>
    </submittedName>
</protein>
<reference evidence="11" key="1">
    <citation type="submission" date="2021-07" db="EMBL/GenBank/DDBJ databases">
        <authorList>
            <person name="Catto M.A."/>
            <person name="Jacobson A."/>
            <person name="Kennedy G."/>
            <person name="Labadie P."/>
            <person name="Hunt B.G."/>
            <person name="Srinivasan R."/>
        </authorList>
    </citation>
    <scope>NUCLEOTIDE SEQUENCE</scope>
    <source>
        <strain evidence="11">PL_HMW_Pooled</strain>
        <tissue evidence="11">Head</tissue>
    </source>
</reference>
<accession>A0AAE1HYT5</accession>
<evidence type="ECO:0000256" key="1">
    <source>
        <dbReference type="ARBA" id="ARBA00004123"/>
    </source>
</evidence>
<evidence type="ECO:0000256" key="4">
    <source>
        <dbReference type="ARBA" id="ARBA00023054"/>
    </source>
</evidence>
<feature type="compositionally biased region" description="Low complexity" evidence="9">
    <location>
        <begin position="1421"/>
        <end position="1439"/>
    </location>
</feature>
<dbReference type="GO" id="GO:0003713">
    <property type="term" value="F:transcription coactivator activity"/>
    <property type="evidence" value="ECO:0007669"/>
    <property type="project" value="TreeGrafter"/>
</dbReference>
<feature type="region of interest" description="Disordered" evidence="9">
    <location>
        <begin position="1232"/>
        <end position="1267"/>
    </location>
</feature>
<keyword evidence="5" id="KW-0804">Transcription</keyword>
<feature type="region of interest" description="Disordered" evidence="9">
    <location>
        <begin position="246"/>
        <end position="290"/>
    </location>
</feature>
<reference evidence="11" key="2">
    <citation type="journal article" date="2023" name="BMC Genomics">
        <title>Pest status, molecular evolution, and epigenetic factors derived from the genome assembly of Frankliniella fusca, a thysanopteran phytovirus vector.</title>
        <authorList>
            <person name="Catto M.A."/>
            <person name="Labadie P.E."/>
            <person name="Jacobson A.L."/>
            <person name="Kennedy G.G."/>
            <person name="Srinivasan R."/>
            <person name="Hunt B.G."/>
        </authorList>
    </citation>
    <scope>NUCLEOTIDE SEQUENCE</scope>
    <source>
        <strain evidence="11">PL_HMW_Pooled</strain>
    </source>
</reference>
<feature type="compositionally biased region" description="Polar residues" evidence="9">
    <location>
        <begin position="1039"/>
        <end position="1058"/>
    </location>
</feature>
<feature type="compositionally biased region" description="Low complexity" evidence="9">
    <location>
        <begin position="35"/>
        <end position="51"/>
    </location>
</feature>
<feature type="compositionally biased region" description="Low complexity" evidence="9">
    <location>
        <begin position="1241"/>
        <end position="1251"/>
    </location>
</feature>
<feature type="compositionally biased region" description="Low complexity" evidence="9">
    <location>
        <begin position="818"/>
        <end position="831"/>
    </location>
</feature>
<name>A0AAE1HYT5_9NEOP</name>
<dbReference type="InterPro" id="IPR003034">
    <property type="entry name" value="SAP_dom"/>
</dbReference>
<dbReference type="GO" id="GO:0005634">
    <property type="term" value="C:nucleus"/>
    <property type="evidence" value="ECO:0007669"/>
    <property type="project" value="UniProtKB-SubCell"/>
</dbReference>
<feature type="region of interest" description="Disordered" evidence="9">
    <location>
        <begin position="1"/>
        <end position="95"/>
    </location>
</feature>
<dbReference type="PROSITE" id="PS50800">
    <property type="entry name" value="SAP"/>
    <property type="match status" value="1"/>
</dbReference>
<feature type="compositionally biased region" description="Polar residues" evidence="9">
    <location>
        <begin position="788"/>
        <end position="817"/>
    </location>
</feature>
<keyword evidence="6" id="KW-0539">Nucleus</keyword>
<feature type="region of interest" description="Disordered" evidence="9">
    <location>
        <begin position="1039"/>
        <end position="1059"/>
    </location>
</feature>
<feature type="region of interest" description="Disordered" evidence="9">
    <location>
        <begin position="785"/>
        <end position="849"/>
    </location>
</feature>
<keyword evidence="12" id="KW-1185">Reference proteome</keyword>
<evidence type="ECO:0000256" key="7">
    <source>
        <dbReference type="PROSITE-ProRule" id="PRU00401"/>
    </source>
</evidence>
<dbReference type="Gene3D" id="1.10.720.30">
    <property type="entry name" value="SAP domain"/>
    <property type="match status" value="1"/>
</dbReference>
<feature type="region of interest" description="Disordered" evidence="9">
    <location>
        <begin position="1183"/>
        <end position="1217"/>
    </location>
</feature>
<comment type="caution">
    <text evidence="11">The sequence shown here is derived from an EMBL/GenBank/DDBJ whole genome shotgun (WGS) entry which is preliminary data.</text>
</comment>
<feature type="compositionally biased region" description="Pro residues" evidence="9">
    <location>
        <begin position="52"/>
        <end position="79"/>
    </location>
</feature>
<proteinExistence type="predicted"/>
<dbReference type="Gene3D" id="6.10.140.2040">
    <property type="match status" value="1"/>
</dbReference>
<keyword evidence="2" id="KW-0677">Repeat</keyword>
<feature type="compositionally biased region" description="Basic residues" evidence="9">
    <location>
        <begin position="461"/>
        <end position="477"/>
    </location>
</feature>
<evidence type="ECO:0000313" key="12">
    <source>
        <dbReference type="Proteomes" id="UP001219518"/>
    </source>
</evidence>
<evidence type="ECO:0000256" key="3">
    <source>
        <dbReference type="ARBA" id="ARBA00023015"/>
    </source>
</evidence>
<feature type="compositionally biased region" description="Low complexity" evidence="9">
    <location>
        <begin position="557"/>
        <end position="567"/>
    </location>
</feature>
<feature type="compositionally biased region" description="Basic and acidic residues" evidence="9">
    <location>
        <begin position="81"/>
        <end position="95"/>
    </location>
</feature>
<evidence type="ECO:0000259" key="10">
    <source>
        <dbReference type="PROSITE" id="PS50800"/>
    </source>
</evidence>
<dbReference type="Pfam" id="PF02037">
    <property type="entry name" value="SAP"/>
    <property type="match status" value="1"/>
</dbReference>
<feature type="compositionally biased region" description="Low complexity" evidence="9">
    <location>
        <begin position="440"/>
        <end position="449"/>
    </location>
</feature>
<dbReference type="EMBL" id="JAHWGI010001409">
    <property type="protein sequence ID" value="KAK3930059.1"/>
    <property type="molecule type" value="Genomic_DNA"/>
</dbReference>
<feature type="repeat" description="RPEL" evidence="7">
    <location>
        <begin position="187"/>
        <end position="212"/>
    </location>
</feature>
<comment type="subcellular location">
    <subcellularLocation>
        <location evidence="1">Nucleus</location>
    </subcellularLocation>
</comment>
<dbReference type="InterPro" id="IPR043451">
    <property type="entry name" value="Myocardin-like"/>
</dbReference>
<dbReference type="PROSITE" id="PS51073">
    <property type="entry name" value="RPEL"/>
    <property type="match status" value="2"/>
</dbReference>
<evidence type="ECO:0000313" key="11">
    <source>
        <dbReference type="EMBL" id="KAK3930059.1"/>
    </source>
</evidence>
<dbReference type="GO" id="GO:0045944">
    <property type="term" value="P:positive regulation of transcription by RNA polymerase II"/>
    <property type="evidence" value="ECO:0007669"/>
    <property type="project" value="TreeGrafter"/>
</dbReference>
<keyword evidence="4 8" id="KW-0175">Coiled coil</keyword>
<feature type="compositionally biased region" description="Pro residues" evidence="9">
    <location>
        <begin position="1252"/>
        <end position="1263"/>
    </location>
</feature>
<evidence type="ECO:0000256" key="9">
    <source>
        <dbReference type="SAM" id="MobiDB-lite"/>
    </source>
</evidence>
<feature type="repeat" description="RPEL" evidence="7">
    <location>
        <begin position="141"/>
        <end position="166"/>
    </location>
</feature>
<feature type="region of interest" description="Disordered" evidence="9">
    <location>
        <begin position="1412"/>
        <end position="1439"/>
    </location>
</feature>
<feature type="compositionally biased region" description="Polar residues" evidence="9">
    <location>
        <begin position="534"/>
        <end position="556"/>
    </location>
</feature>